<evidence type="ECO:0000313" key="1">
    <source>
        <dbReference type="EMBL" id="JAT13672.1"/>
    </source>
</evidence>
<protein>
    <recommendedName>
        <fullName evidence="2">Fibronectin type-III domain-containing protein</fullName>
    </recommendedName>
</protein>
<evidence type="ECO:0008006" key="2">
    <source>
        <dbReference type="Google" id="ProtNLM"/>
    </source>
</evidence>
<dbReference type="InterPro" id="IPR013783">
    <property type="entry name" value="Ig-like_fold"/>
</dbReference>
<proteinExistence type="predicted"/>
<reference evidence="1" key="1">
    <citation type="submission" date="2015-11" db="EMBL/GenBank/DDBJ databases">
        <title>De novo transcriptome assembly of four potential Pierce s Disease insect vectors from Arizona vineyards.</title>
        <authorList>
            <person name="Tassone E.E."/>
        </authorList>
    </citation>
    <scope>NUCLEOTIDE SEQUENCE</scope>
</reference>
<dbReference type="SUPFAM" id="SSF49265">
    <property type="entry name" value="Fibronectin type III"/>
    <property type="match status" value="1"/>
</dbReference>
<name>A0A1B6KQE2_9HEMI</name>
<organism evidence="1">
    <name type="scientific">Graphocephala atropunctata</name>
    <dbReference type="NCBI Taxonomy" id="36148"/>
    <lineage>
        <taxon>Eukaryota</taxon>
        <taxon>Metazoa</taxon>
        <taxon>Ecdysozoa</taxon>
        <taxon>Arthropoda</taxon>
        <taxon>Hexapoda</taxon>
        <taxon>Insecta</taxon>
        <taxon>Pterygota</taxon>
        <taxon>Neoptera</taxon>
        <taxon>Paraneoptera</taxon>
        <taxon>Hemiptera</taxon>
        <taxon>Auchenorrhyncha</taxon>
        <taxon>Membracoidea</taxon>
        <taxon>Cicadellidae</taxon>
        <taxon>Cicadellinae</taxon>
        <taxon>Cicadellini</taxon>
        <taxon>Graphocephala</taxon>
    </lineage>
</organism>
<accession>A0A1B6KQE2</accession>
<dbReference type="AlphaFoldDB" id="A0A1B6KQE2"/>
<dbReference type="Gene3D" id="2.60.40.10">
    <property type="entry name" value="Immunoglobulins"/>
    <property type="match status" value="1"/>
</dbReference>
<dbReference type="EMBL" id="GEBQ01026305">
    <property type="protein sequence ID" value="JAT13672.1"/>
    <property type="molecule type" value="Transcribed_RNA"/>
</dbReference>
<feature type="non-terminal residue" evidence="1">
    <location>
        <position position="133"/>
    </location>
</feature>
<feature type="non-terminal residue" evidence="1">
    <location>
        <position position="1"/>
    </location>
</feature>
<gene>
    <name evidence="1" type="ORF">g.53621</name>
</gene>
<dbReference type="InterPro" id="IPR036116">
    <property type="entry name" value="FN3_sf"/>
</dbReference>
<sequence length="133" mass="14908">VIVDSLEVQAGWSSLNLTWTLPPRYRTCVGEYKVQVCGPQYCREAVTVNNTSYSVQELSACLMYTVKVTVKLAEAKWSMRSTTLKKMTVSAEALPSQTFRKVGLTANSAKFEWEVSKSFSSCIMKQLMLSTMN</sequence>